<dbReference type="EMBL" id="JAHUZD010000070">
    <property type="protein sequence ID" value="KAI3405017.2"/>
    <property type="molecule type" value="Genomic_DNA"/>
</dbReference>
<evidence type="ECO:0000256" key="1">
    <source>
        <dbReference type="SAM" id="MobiDB-lite"/>
    </source>
</evidence>
<reference evidence="2" key="1">
    <citation type="journal article" date="2022" name="DNA Res.">
        <title>Genome analysis of five recently described species of the CUG-Ser clade uncovers Candida theae as a new hybrid lineage with pathogenic potential in the Candida parapsilosis species complex.</title>
        <authorList>
            <person name="Mixao V."/>
            <person name="Del Olmo V."/>
            <person name="Hegedusova E."/>
            <person name="Saus E."/>
            <person name="Pryszcz L."/>
            <person name="Cillingova A."/>
            <person name="Nosek J."/>
            <person name="Gabaldon T."/>
        </authorList>
    </citation>
    <scope>NUCLEOTIDE SEQUENCE</scope>
    <source>
        <strain evidence="2">CBS 10844</strain>
    </source>
</reference>
<feature type="compositionally biased region" description="Basic and acidic residues" evidence="1">
    <location>
        <begin position="146"/>
        <end position="164"/>
    </location>
</feature>
<gene>
    <name evidence="2" type="ORF">KGF56_002182</name>
</gene>
<accession>A0AAI9SXW6</accession>
<feature type="compositionally biased region" description="Basic and acidic residues" evidence="1">
    <location>
        <begin position="8"/>
        <end position="23"/>
    </location>
</feature>
<sequence>MGLVSKWADADESRGEDANRIDKNGGGNANRIDKNGGGNANRIDKNGGGNEVFSKYKGEKGGNERLSKFKGEKGVGAMDKDRQGHLESKWKDISDSSSSANAKESEYRHNGVNCQKNGFHSNLHLSPDSKYTRLKNGKGKKKNVKDKRGEGAAEEGVDKRRADESQADEPQADERGPPTQAAKALADRIQLATKQKRKQNRKTEKTEKTEKTINIANKTHDEEERKKRELLEMLERPCRKVCRVPTLPTVLGTNRLHYTNNHPSRDSNKEIEKNKYDQLIINAIQSDKAKTFSSVNTNSPYIKESRRLPLRTILVLIATSSSLSMLVYIIVQYVKFQRDENEMGSTGVNQRERERSIFVPLWFNLNIWYRKSYSFPEGIKFLDPQYYEYLLTEMGQLCRKDPMDLKKGDIEDFLRDFRENHVNYALLERVSSVKKVREIFGLPLNVDSANSNDNGSDNCFKTWVEVKHPSVSGMQFEFTQNVKQGSNKPQNSVNFKWAVKCLNISSIAANSITSLRIGLNELESSNANVKTHEKSSGKVHKVKRGTNDFEINKNRDYLVNFSGEAKVSDKSGEKTATIKYVGTIDFDHLLINRGVKVLKIDLYYGDTVYRIV</sequence>
<evidence type="ECO:0000313" key="2">
    <source>
        <dbReference type="EMBL" id="KAI3405017.2"/>
    </source>
</evidence>
<protein>
    <submittedName>
        <fullName evidence="2">Uncharacterized protein</fullName>
    </submittedName>
</protein>
<dbReference type="GeneID" id="73379799"/>
<feature type="compositionally biased region" description="Basic residues" evidence="1">
    <location>
        <begin position="132"/>
        <end position="145"/>
    </location>
</feature>
<organism evidence="2 3">
    <name type="scientific">Candida oxycetoniae</name>
    <dbReference type="NCBI Taxonomy" id="497107"/>
    <lineage>
        <taxon>Eukaryota</taxon>
        <taxon>Fungi</taxon>
        <taxon>Dikarya</taxon>
        <taxon>Ascomycota</taxon>
        <taxon>Saccharomycotina</taxon>
        <taxon>Pichiomycetes</taxon>
        <taxon>Debaryomycetaceae</taxon>
        <taxon>Candida/Lodderomyces clade</taxon>
        <taxon>Candida</taxon>
    </lineage>
</organism>
<dbReference type="AlphaFoldDB" id="A0AAI9SXW6"/>
<comment type="caution">
    <text evidence="2">The sequence shown here is derived from an EMBL/GenBank/DDBJ whole genome shotgun (WGS) entry which is preliminary data.</text>
</comment>
<feature type="compositionally biased region" description="Basic and acidic residues" evidence="1">
    <location>
        <begin position="201"/>
        <end position="211"/>
    </location>
</feature>
<feature type="compositionally biased region" description="Polar residues" evidence="1">
    <location>
        <begin position="112"/>
        <end position="124"/>
    </location>
</feature>
<feature type="region of interest" description="Disordered" evidence="1">
    <location>
        <begin position="1"/>
        <end position="215"/>
    </location>
</feature>
<keyword evidence="3" id="KW-1185">Reference proteome</keyword>
<dbReference type="RefSeq" id="XP_049180762.1">
    <property type="nucleotide sequence ID" value="XM_049323383.1"/>
</dbReference>
<proteinExistence type="predicted"/>
<feature type="compositionally biased region" description="Basic and acidic residues" evidence="1">
    <location>
        <begin position="54"/>
        <end position="94"/>
    </location>
</feature>
<evidence type="ECO:0000313" key="3">
    <source>
        <dbReference type="Proteomes" id="UP001202479"/>
    </source>
</evidence>
<name>A0AAI9SXW6_9ASCO</name>
<dbReference type="Proteomes" id="UP001202479">
    <property type="component" value="Unassembled WGS sequence"/>
</dbReference>